<dbReference type="STRING" id="391037.Sare_0080"/>
<reference evidence="1" key="1">
    <citation type="submission" date="2007-10" db="EMBL/GenBank/DDBJ databases">
        <title>Complete sequence of Salinispora arenicola CNS-205.</title>
        <authorList>
            <consortium name="US DOE Joint Genome Institute"/>
            <person name="Copeland A."/>
            <person name="Lucas S."/>
            <person name="Lapidus A."/>
            <person name="Barry K."/>
            <person name="Glavina del Rio T."/>
            <person name="Dalin E."/>
            <person name="Tice H."/>
            <person name="Pitluck S."/>
            <person name="Foster B."/>
            <person name="Schmutz J."/>
            <person name="Larimer F."/>
            <person name="Land M."/>
            <person name="Hauser L."/>
            <person name="Kyrpides N."/>
            <person name="Ivanova N."/>
            <person name="Jensen P.R."/>
            <person name="Moore B.S."/>
            <person name="Penn K."/>
            <person name="Jenkins C."/>
            <person name="Udwary D."/>
            <person name="Xiang L."/>
            <person name="Gontang E."/>
            <person name="Richardson P."/>
        </authorList>
    </citation>
    <scope>NUCLEOTIDE SEQUENCE [LARGE SCALE GENOMIC DNA]</scope>
    <source>
        <strain evidence="1">CNS-205</strain>
    </source>
</reference>
<evidence type="ECO:0000313" key="1">
    <source>
        <dbReference type="EMBL" id="ABV96015.1"/>
    </source>
</evidence>
<protein>
    <submittedName>
        <fullName evidence="1">Uncharacterized protein</fullName>
    </submittedName>
</protein>
<organism evidence="1">
    <name type="scientific">Salinispora arenicola (strain CNS-205)</name>
    <dbReference type="NCBI Taxonomy" id="391037"/>
    <lineage>
        <taxon>Bacteria</taxon>
        <taxon>Bacillati</taxon>
        <taxon>Actinomycetota</taxon>
        <taxon>Actinomycetes</taxon>
        <taxon>Micromonosporales</taxon>
        <taxon>Micromonosporaceae</taxon>
        <taxon>Salinispora</taxon>
    </lineage>
</organism>
<dbReference type="AlphaFoldDB" id="A8LWJ2"/>
<sequence>MSWHRPTAADHCFLCSGRTMRAAWTAPAIVVPAGQDGSMRGRIPDDSGVTDRFGDNGFVSRQVRLRLDEVGCWVAFGHESIRETARHAPGRV</sequence>
<name>A8LWJ2_SALAI</name>
<dbReference type="HOGENOM" id="CLU_2411430_0_0_11"/>
<gene>
    <name evidence="1" type="ordered locus">Sare_0080</name>
</gene>
<proteinExistence type="predicted"/>
<dbReference type="KEGG" id="saq:Sare_0080"/>
<accession>A8LWJ2</accession>
<dbReference type="EMBL" id="CP000850">
    <property type="protein sequence ID" value="ABV96015.1"/>
    <property type="molecule type" value="Genomic_DNA"/>
</dbReference>